<accession>A0A8R7V021</accession>
<dbReference type="PANTHER" id="PTHR34835">
    <property type="entry name" value="OS07G0283600 PROTEIN-RELATED"/>
    <property type="match status" value="1"/>
</dbReference>
<protein>
    <submittedName>
        <fullName evidence="1">Uncharacterized protein</fullName>
    </submittedName>
</protein>
<reference evidence="1" key="3">
    <citation type="submission" date="2022-06" db="UniProtKB">
        <authorList>
            <consortium name="EnsemblPlants"/>
        </authorList>
    </citation>
    <scope>IDENTIFICATION</scope>
</reference>
<reference evidence="1" key="2">
    <citation type="submission" date="2018-03" db="EMBL/GenBank/DDBJ databases">
        <title>The Triticum urartu genome reveals the dynamic nature of wheat genome evolution.</title>
        <authorList>
            <person name="Ling H."/>
            <person name="Ma B."/>
            <person name="Shi X."/>
            <person name="Liu H."/>
            <person name="Dong L."/>
            <person name="Sun H."/>
            <person name="Cao Y."/>
            <person name="Gao Q."/>
            <person name="Zheng S."/>
            <person name="Li Y."/>
            <person name="Yu Y."/>
            <person name="Du H."/>
            <person name="Qi M."/>
            <person name="Li Y."/>
            <person name="Yu H."/>
            <person name="Cui Y."/>
            <person name="Wang N."/>
            <person name="Chen C."/>
            <person name="Wu H."/>
            <person name="Zhao Y."/>
            <person name="Zhang J."/>
            <person name="Li Y."/>
            <person name="Zhou W."/>
            <person name="Zhang B."/>
            <person name="Hu W."/>
            <person name="Eijk M."/>
            <person name="Tang J."/>
            <person name="Witsenboer H."/>
            <person name="Zhao S."/>
            <person name="Li Z."/>
            <person name="Zhang A."/>
            <person name="Wang D."/>
            <person name="Liang C."/>
        </authorList>
    </citation>
    <scope>NUCLEOTIDE SEQUENCE [LARGE SCALE GENOMIC DNA]</scope>
    <source>
        <strain evidence="1">cv. G1812</strain>
    </source>
</reference>
<proteinExistence type="predicted"/>
<sequence length="151" mass="17150">DVHKVLGIPFSGKELRIPSTEEVSHIKNVICIRLNVPEFKKITRSVLTDILSKKHEAPMSDEEISAFKTAFILLLMTKFLAPQTLLDNICPKYFMALKNLDDIPNWNWARYVVDDIIVAARALANKLSDDTKATYIIGCVIFMQVFTLPNK</sequence>
<reference evidence="2" key="1">
    <citation type="journal article" date="2013" name="Nature">
        <title>Draft genome of the wheat A-genome progenitor Triticum urartu.</title>
        <authorList>
            <person name="Ling H.Q."/>
            <person name="Zhao S."/>
            <person name="Liu D."/>
            <person name="Wang J."/>
            <person name="Sun H."/>
            <person name="Zhang C."/>
            <person name="Fan H."/>
            <person name="Li D."/>
            <person name="Dong L."/>
            <person name="Tao Y."/>
            <person name="Gao C."/>
            <person name="Wu H."/>
            <person name="Li Y."/>
            <person name="Cui Y."/>
            <person name="Guo X."/>
            <person name="Zheng S."/>
            <person name="Wang B."/>
            <person name="Yu K."/>
            <person name="Liang Q."/>
            <person name="Yang W."/>
            <person name="Lou X."/>
            <person name="Chen J."/>
            <person name="Feng M."/>
            <person name="Jian J."/>
            <person name="Zhang X."/>
            <person name="Luo G."/>
            <person name="Jiang Y."/>
            <person name="Liu J."/>
            <person name="Wang Z."/>
            <person name="Sha Y."/>
            <person name="Zhang B."/>
            <person name="Wu H."/>
            <person name="Tang D."/>
            <person name="Shen Q."/>
            <person name="Xue P."/>
            <person name="Zou S."/>
            <person name="Wang X."/>
            <person name="Liu X."/>
            <person name="Wang F."/>
            <person name="Yang Y."/>
            <person name="An X."/>
            <person name="Dong Z."/>
            <person name="Zhang K."/>
            <person name="Zhang X."/>
            <person name="Luo M.C."/>
            <person name="Dvorak J."/>
            <person name="Tong Y."/>
            <person name="Wang J."/>
            <person name="Yang H."/>
            <person name="Li Z."/>
            <person name="Wang D."/>
            <person name="Zhang A."/>
            <person name="Wang J."/>
        </authorList>
    </citation>
    <scope>NUCLEOTIDE SEQUENCE</scope>
    <source>
        <strain evidence="2">cv. G1812</strain>
    </source>
</reference>
<name>A0A8R7V021_TRIUA</name>
<dbReference type="AlphaFoldDB" id="A0A8R7V021"/>
<dbReference type="Proteomes" id="UP000015106">
    <property type="component" value="Chromosome 7"/>
</dbReference>
<dbReference type="Gramene" id="TuG1812G0700000673.01.T01">
    <property type="protein sequence ID" value="TuG1812G0700000673.01.T01.cds433779"/>
    <property type="gene ID" value="TuG1812G0700000673.01"/>
</dbReference>
<dbReference type="PANTHER" id="PTHR34835:SF43">
    <property type="entry name" value="OS01G0152500 PROTEIN"/>
    <property type="match status" value="1"/>
</dbReference>
<keyword evidence="2" id="KW-1185">Reference proteome</keyword>
<organism evidence="1 2">
    <name type="scientific">Triticum urartu</name>
    <name type="common">Red wild einkorn</name>
    <name type="synonym">Crithodium urartu</name>
    <dbReference type="NCBI Taxonomy" id="4572"/>
    <lineage>
        <taxon>Eukaryota</taxon>
        <taxon>Viridiplantae</taxon>
        <taxon>Streptophyta</taxon>
        <taxon>Embryophyta</taxon>
        <taxon>Tracheophyta</taxon>
        <taxon>Spermatophyta</taxon>
        <taxon>Magnoliopsida</taxon>
        <taxon>Liliopsida</taxon>
        <taxon>Poales</taxon>
        <taxon>Poaceae</taxon>
        <taxon>BOP clade</taxon>
        <taxon>Pooideae</taxon>
        <taxon>Triticodae</taxon>
        <taxon>Triticeae</taxon>
        <taxon>Triticinae</taxon>
        <taxon>Triticum</taxon>
    </lineage>
</organism>
<dbReference type="EnsemblPlants" id="TuG1812G0700000673.01.T01">
    <property type="protein sequence ID" value="TuG1812G0700000673.01.T01.cds433779"/>
    <property type="gene ID" value="TuG1812G0700000673.01"/>
</dbReference>
<evidence type="ECO:0000313" key="2">
    <source>
        <dbReference type="Proteomes" id="UP000015106"/>
    </source>
</evidence>
<evidence type="ECO:0000313" key="1">
    <source>
        <dbReference type="EnsemblPlants" id="TuG1812G0700000673.01.T01.cds433779"/>
    </source>
</evidence>